<dbReference type="SUPFAM" id="SSF88659">
    <property type="entry name" value="Sigma3 and sigma4 domains of RNA polymerase sigma factors"/>
    <property type="match status" value="1"/>
</dbReference>
<sequence length="84" mass="9370">MRTGHYRLGARTASLDDSPVAFFPAPAGFRPEHIGVVDLLRGLRPEYRQVMELLYLQGYTQPETAEALQVPVGTVKTWSVGARR</sequence>
<comment type="caution">
    <text evidence="2">The sequence shown here is derived from an EMBL/GenBank/DDBJ whole genome shotgun (WGS) entry which is preliminary data.</text>
</comment>
<dbReference type="InterPro" id="IPR013249">
    <property type="entry name" value="RNA_pol_sigma70_r4_t2"/>
</dbReference>
<dbReference type="InterPro" id="IPR036388">
    <property type="entry name" value="WH-like_DNA-bd_sf"/>
</dbReference>
<dbReference type="EMBL" id="BAABDH010000004">
    <property type="protein sequence ID" value="GAA3920697.1"/>
    <property type="molecule type" value="Genomic_DNA"/>
</dbReference>
<dbReference type="Gene3D" id="1.10.10.10">
    <property type="entry name" value="Winged helix-like DNA-binding domain superfamily/Winged helix DNA-binding domain"/>
    <property type="match status" value="1"/>
</dbReference>
<dbReference type="Proteomes" id="UP001499909">
    <property type="component" value="Unassembled WGS sequence"/>
</dbReference>
<dbReference type="CDD" id="cd06171">
    <property type="entry name" value="Sigma70_r4"/>
    <property type="match status" value="1"/>
</dbReference>
<name>A0ABP7MDX3_9BACT</name>
<reference evidence="3" key="1">
    <citation type="journal article" date="2019" name="Int. J. Syst. Evol. Microbiol.">
        <title>The Global Catalogue of Microorganisms (GCM) 10K type strain sequencing project: providing services to taxonomists for standard genome sequencing and annotation.</title>
        <authorList>
            <consortium name="The Broad Institute Genomics Platform"/>
            <consortium name="The Broad Institute Genome Sequencing Center for Infectious Disease"/>
            <person name="Wu L."/>
            <person name="Ma J."/>
        </authorList>
    </citation>
    <scope>NUCLEOTIDE SEQUENCE [LARGE SCALE GENOMIC DNA]</scope>
    <source>
        <strain evidence="3">JCM 17214</strain>
    </source>
</reference>
<keyword evidence="3" id="KW-1185">Reference proteome</keyword>
<gene>
    <name evidence="2" type="ORF">GCM10022406_03790</name>
</gene>
<accession>A0ABP7MDX3</accession>
<feature type="domain" description="RNA polymerase sigma factor 70 region 4 type 2" evidence="1">
    <location>
        <begin position="37"/>
        <end position="78"/>
    </location>
</feature>
<protein>
    <recommendedName>
        <fullName evidence="1">RNA polymerase sigma factor 70 region 4 type 2 domain-containing protein</fullName>
    </recommendedName>
</protein>
<evidence type="ECO:0000313" key="3">
    <source>
        <dbReference type="Proteomes" id="UP001499909"/>
    </source>
</evidence>
<organism evidence="2 3">
    <name type="scientific">Hymenobacter algoricola</name>
    <dbReference type="NCBI Taxonomy" id="486267"/>
    <lineage>
        <taxon>Bacteria</taxon>
        <taxon>Pseudomonadati</taxon>
        <taxon>Bacteroidota</taxon>
        <taxon>Cytophagia</taxon>
        <taxon>Cytophagales</taxon>
        <taxon>Hymenobacteraceae</taxon>
        <taxon>Hymenobacter</taxon>
    </lineage>
</organism>
<dbReference type="InterPro" id="IPR013324">
    <property type="entry name" value="RNA_pol_sigma_r3/r4-like"/>
</dbReference>
<proteinExistence type="predicted"/>
<evidence type="ECO:0000259" key="1">
    <source>
        <dbReference type="Pfam" id="PF08281"/>
    </source>
</evidence>
<dbReference type="Pfam" id="PF08281">
    <property type="entry name" value="Sigma70_r4_2"/>
    <property type="match status" value="1"/>
</dbReference>
<evidence type="ECO:0000313" key="2">
    <source>
        <dbReference type="EMBL" id="GAA3920697.1"/>
    </source>
</evidence>